<reference evidence="1 2" key="1">
    <citation type="submission" date="2020-01" db="EMBL/GenBank/DDBJ databases">
        <authorList>
            <consortium name="DOE Joint Genome Institute"/>
            <person name="Haridas S."/>
            <person name="Albert R."/>
            <person name="Binder M."/>
            <person name="Bloem J."/>
            <person name="Labutti K."/>
            <person name="Salamov A."/>
            <person name="Andreopoulos B."/>
            <person name="Baker S.E."/>
            <person name="Barry K."/>
            <person name="Bills G."/>
            <person name="Bluhm B.H."/>
            <person name="Cannon C."/>
            <person name="Castanera R."/>
            <person name="Culley D.E."/>
            <person name="Daum C."/>
            <person name="Ezra D."/>
            <person name="Gonzalez J.B."/>
            <person name="Henrissat B."/>
            <person name="Kuo A."/>
            <person name="Liang C."/>
            <person name="Lipzen A."/>
            <person name="Lutzoni F."/>
            <person name="Magnuson J."/>
            <person name="Mondo S."/>
            <person name="Nolan M."/>
            <person name="Ohm R."/>
            <person name="Pangilinan J."/>
            <person name="Park H.-J.H."/>
            <person name="Ramirez L."/>
            <person name="Alfaro M."/>
            <person name="Sun H."/>
            <person name="Tritt A."/>
            <person name="Yoshinaga Y."/>
            <person name="Zwiers L.-H.L."/>
            <person name="Turgeon B.G."/>
            <person name="Goodwin S.B."/>
            <person name="Spatafora J.W."/>
            <person name="Crous P.W."/>
            <person name="Grigoriev I.V."/>
        </authorList>
    </citation>
    <scope>NUCLEOTIDE SEQUENCE [LARGE SCALE GENOMIC DNA]</scope>
    <source>
        <strain evidence="1 2">CBS 611.86</strain>
    </source>
</reference>
<sequence length="360" mass="40997">MACLEAQLRTLDSWLASTPADQHARLDFDVILRAAQVHQAARDSDMLLEAVLWDLSRDTPRPESIASVFVQAYRAALAGRVYVNPASDTINVERGRSYTASEVLDILPDVDALLTTHLGSHFQRVYAHVKPFPLLRLPAELRLHVYAQRLPREPHLSLFDQPNRAYKPPRLDLTILRTCHQLHDEVTKYLYRDRTLFVKAVTGGKDMVSSAHITQNYESVAAMAPTTRLYFKTLEIQVDYQASRDVCGPRFPHALPSYDPFADTFKLLPALETVVVSFPPHGPNPSTKYRYAKRKEPVAWLIEHIPDSLQLRWDFTHWHDEAGEQMVADRMASRGGLQHGASVSWDIHYVQPAMRIRFAN</sequence>
<keyword evidence="2" id="KW-1185">Reference proteome</keyword>
<accession>A0A7C8IR23</accession>
<protein>
    <recommendedName>
        <fullName evidence="3">F-box domain-containing protein</fullName>
    </recommendedName>
</protein>
<dbReference type="PANTHER" id="PTHR42085:SF1">
    <property type="entry name" value="F-BOX DOMAIN-CONTAINING PROTEIN"/>
    <property type="match status" value="1"/>
</dbReference>
<proteinExistence type="predicted"/>
<dbReference type="InterPro" id="IPR038883">
    <property type="entry name" value="AN11006-like"/>
</dbReference>
<dbReference type="PANTHER" id="PTHR42085">
    <property type="entry name" value="F-BOX DOMAIN-CONTAINING PROTEIN"/>
    <property type="match status" value="1"/>
</dbReference>
<dbReference type="AlphaFoldDB" id="A0A7C8IR23"/>
<evidence type="ECO:0008006" key="3">
    <source>
        <dbReference type="Google" id="ProtNLM"/>
    </source>
</evidence>
<evidence type="ECO:0000313" key="1">
    <source>
        <dbReference type="EMBL" id="KAF2878007.1"/>
    </source>
</evidence>
<gene>
    <name evidence="1" type="ORF">BDV95DRAFT_8308</name>
</gene>
<comment type="caution">
    <text evidence="1">The sequence shown here is derived from an EMBL/GenBank/DDBJ whole genome shotgun (WGS) entry which is preliminary data.</text>
</comment>
<name>A0A7C8IR23_9PLEO</name>
<evidence type="ECO:0000313" key="2">
    <source>
        <dbReference type="Proteomes" id="UP000481861"/>
    </source>
</evidence>
<dbReference type="OrthoDB" id="5372935at2759"/>
<organism evidence="1 2">
    <name type="scientific">Massariosphaeria phaeospora</name>
    <dbReference type="NCBI Taxonomy" id="100035"/>
    <lineage>
        <taxon>Eukaryota</taxon>
        <taxon>Fungi</taxon>
        <taxon>Dikarya</taxon>
        <taxon>Ascomycota</taxon>
        <taxon>Pezizomycotina</taxon>
        <taxon>Dothideomycetes</taxon>
        <taxon>Pleosporomycetidae</taxon>
        <taxon>Pleosporales</taxon>
        <taxon>Pleosporales incertae sedis</taxon>
        <taxon>Massariosphaeria</taxon>
    </lineage>
</organism>
<dbReference type="Proteomes" id="UP000481861">
    <property type="component" value="Unassembled WGS sequence"/>
</dbReference>
<dbReference type="EMBL" id="JAADJZ010000001">
    <property type="protein sequence ID" value="KAF2878007.1"/>
    <property type="molecule type" value="Genomic_DNA"/>
</dbReference>